<dbReference type="NCBIfam" id="NF003962">
    <property type="entry name" value="PRK05454.2-5"/>
    <property type="match status" value="1"/>
</dbReference>
<gene>
    <name evidence="14" type="ORF">SAMN05444272_1606</name>
</gene>
<dbReference type="InterPro" id="IPR001173">
    <property type="entry name" value="Glyco_trans_2-like"/>
</dbReference>
<dbReference type="NCBIfam" id="NF003959">
    <property type="entry name" value="PRK05454.2-2"/>
    <property type="match status" value="1"/>
</dbReference>
<feature type="transmembrane region" description="Helical" evidence="12">
    <location>
        <begin position="367"/>
        <end position="390"/>
    </location>
</feature>
<evidence type="ECO:0000256" key="7">
    <source>
        <dbReference type="ARBA" id="ARBA00022676"/>
    </source>
</evidence>
<feature type="transmembrane region" description="Helical" evidence="12">
    <location>
        <begin position="505"/>
        <end position="523"/>
    </location>
</feature>
<dbReference type="STRING" id="735517.SAMN05444272_1606"/>
<evidence type="ECO:0000256" key="9">
    <source>
        <dbReference type="ARBA" id="ARBA00022692"/>
    </source>
</evidence>
<dbReference type="Proteomes" id="UP000186002">
    <property type="component" value="Unassembled WGS sequence"/>
</dbReference>
<evidence type="ECO:0000256" key="8">
    <source>
        <dbReference type="ARBA" id="ARBA00022679"/>
    </source>
</evidence>
<feature type="transmembrane region" description="Helical" evidence="12">
    <location>
        <begin position="20"/>
        <end position="42"/>
    </location>
</feature>
<proteinExistence type="inferred from homology"/>
<evidence type="ECO:0000256" key="6">
    <source>
        <dbReference type="ARBA" id="ARBA00022519"/>
    </source>
</evidence>
<keyword evidence="9 12" id="KW-0812">Transmembrane</keyword>
<keyword evidence="10 12" id="KW-1133">Transmembrane helix</keyword>
<evidence type="ECO:0000256" key="11">
    <source>
        <dbReference type="ARBA" id="ARBA00023136"/>
    </source>
</evidence>
<evidence type="ECO:0000256" key="2">
    <source>
        <dbReference type="ARBA" id="ARBA00005001"/>
    </source>
</evidence>
<evidence type="ECO:0000313" key="14">
    <source>
        <dbReference type="EMBL" id="SHM03132.1"/>
    </source>
</evidence>
<dbReference type="AlphaFoldDB" id="A0A1M7FGA0"/>
<feature type="transmembrane region" description="Helical" evidence="12">
    <location>
        <begin position="454"/>
        <end position="471"/>
    </location>
</feature>
<keyword evidence="6" id="KW-0997">Cell inner membrane</keyword>
<dbReference type="PANTHER" id="PTHR43867">
    <property type="entry name" value="CELLULOSE SYNTHASE CATALYTIC SUBUNIT A [UDP-FORMING]"/>
    <property type="match status" value="1"/>
</dbReference>
<accession>A0A1M7FGA0</accession>
<keyword evidence="15" id="KW-1185">Reference proteome</keyword>
<dbReference type="GO" id="GO:0005886">
    <property type="term" value="C:plasma membrane"/>
    <property type="evidence" value="ECO:0007669"/>
    <property type="project" value="UniProtKB-SubCell"/>
</dbReference>
<dbReference type="OrthoDB" id="9775281at2"/>
<comment type="pathway">
    <text evidence="2">Glycan metabolism; osmoregulated periplasmic glucan (OPG) biosynthesis.</text>
</comment>
<evidence type="ECO:0000313" key="15">
    <source>
        <dbReference type="Proteomes" id="UP000186002"/>
    </source>
</evidence>
<feature type="transmembrane region" description="Helical" evidence="12">
    <location>
        <begin position="530"/>
        <end position="553"/>
    </location>
</feature>
<dbReference type="CDD" id="cd04191">
    <property type="entry name" value="Glucan_BSP_MdoH"/>
    <property type="match status" value="1"/>
</dbReference>
<keyword evidence="11 12" id="KW-0472">Membrane</keyword>
<dbReference type="Gene3D" id="3.90.550.10">
    <property type="entry name" value="Spore Coat Polysaccharide Biosynthesis Protein SpsA, Chain A"/>
    <property type="match status" value="1"/>
</dbReference>
<dbReference type="GO" id="GO:0016758">
    <property type="term" value="F:hexosyltransferase activity"/>
    <property type="evidence" value="ECO:0007669"/>
    <property type="project" value="TreeGrafter"/>
</dbReference>
<keyword evidence="5" id="KW-1003">Cell membrane</keyword>
<dbReference type="PANTHER" id="PTHR43867:SF5">
    <property type="entry name" value="GLUCANS BIOSYNTHESIS GLUCOSYLTRANSFERASE H"/>
    <property type="match status" value="1"/>
</dbReference>
<comment type="subcellular location">
    <subcellularLocation>
        <location evidence="1">Cell inner membrane</location>
        <topology evidence="1">Multi-pass membrane protein</topology>
    </subcellularLocation>
</comment>
<evidence type="ECO:0000256" key="4">
    <source>
        <dbReference type="ARBA" id="ARBA00020585"/>
    </source>
</evidence>
<feature type="transmembrane region" description="Helical" evidence="12">
    <location>
        <begin position="54"/>
        <end position="77"/>
    </location>
</feature>
<dbReference type="NCBIfam" id="NF003958">
    <property type="entry name" value="PRK05454.2-1"/>
    <property type="match status" value="1"/>
</dbReference>
<dbReference type="InterPro" id="IPR029044">
    <property type="entry name" value="Nucleotide-diphossugar_trans"/>
</dbReference>
<organism evidence="14 15">
    <name type="scientific">Roseibium suaedae</name>
    <dbReference type="NCBI Taxonomy" id="735517"/>
    <lineage>
        <taxon>Bacteria</taxon>
        <taxon>Pseudomonadati</taxon>
        <taxon>Pseudomonadota</taxon>
        <taxon>Alphaproteobacteria</taxon>
        <taxon>Hyphomicrobiales</taxon>
        <taxon>Stappiaceae</taxon>
        <taxon>Roseibium</taxon>
    </lineage>
</organism>
<dbReference type="InterPro" id="IPR050321">
    <property type="entry name" value="Glycosyltr_2/OpgH_subfam"/>
</dbReference>
<protein>
    <recommendedName>
        <fullName evidence="4">Glucans biosynthesis glucosyltransferase H</fullName>
    </recommendedName>
</protein>
<dbReference type="EMBL" id="FRBW01000002">
    <property type="protein sequence ID" value="SHM03132.1"/>
    <property type="molecule type" value="Genomic_DNA"/>
</dbReference>
<dbReference type="SUPFAM" id="SSF53448">
    <property type="entry name" value="Nucleotide-diphospho-sugar transferases"/>
    <property type="match status" value="1"/>
</dbReference>
<evidence type="ECO:0000256" key="5">
    <source>
        <dbReference type="ARBA" id="ARBA00022475"/>
    </source>
</evidence>
<keyword evidence="8 14" id="KW-0808">Transferase</keyword>
<feature type="transmembrane region" description="Helical" evidence="12">
    <location>
        <begin position="410"/>
        <end position="433"/>
    </location>
</feature>
<comment type="similarity">
    <text evidence="3">Belongs to the glycosyltransferase 2 family. OpgH subfamily.</text>
</comment>
<evidence type="ECO:0000256" key="3">
    <source>
        <dbReference type="ARBA" id="ARBA00009337"/>
    </source>
</evidence>
<reference evidence="14 15" key="1">
    <citation type="submission" date="2016-11" db="EMBL/GenBank/DDBJ databases">
        <authorList>
            <person name="Jaros S."/>
            <person name="Januszkiewicz K."/>
            <person name="Wedrychowicz H."/>
        </authorList>
    </citation>
    <scope>NUCLEOTIDE SEQUENCE [LARGE SCALE GENOMIC DNA]</scope>
    <source>
        <strain evidence="14 15">DSM 22153</strain>
    </source>
</reference>
<dbReference type="RefSeq" id="WP_073011577.1">
    <property type="nucleotide sequence ID" value="NZ_FRBW01000002.1"/>
</dbReference>
<keyword evidence="7" id="KW-0328">Glycosyltransferase</keyword>
<name>A0A1M7FGA0_9HYPH</name>
<evidence type="ECO:0000256" key="1">
    <source>
        <dbReference type="ARBA" id="ARBA00004429"/>
    </source>
</evidence>
<dbReference type="Pfam" id="PF13632">
    <property type="entry name" value="Glyco_trans_2_3"/>
    <property type="match status" value="1"/>
</dbReference>
<evidence type="ECO:0000259" key="13">
    <source>
        <dbReference type="Pfam" id="PF13632"/>
    </source>
</evidence>
<sequence>MSGGSGGSFRAGIGVQSRRLGALVLTLTLTIGAVSMFGTIAQSDGYDWLDVVRVGLIAISAFWLAWGTCTALLGVLFTPDTPDSISGLPEGRTAILVPVYNESCGPVFARIEAMYRSLQAEPGWEAIDFHVLSDSTRADAVEAEKAAYRAALLKLEAGGRLYYRHRSPNVGRKAGNIADFVRTSGGAYAYMLVLDADSLMRGKTIMEMVRRMEAEPRLGLLQSLPQTIGLKTLFGRMLQYSSGIYAPTFTRGVAALQGDAGPFWGHNALIRVAAFAGSCGMAPLTGKPPFGGHILSHDTVEAALLARDGWIVRLDADLEGSYEEAPPNMIEFAKRDRRWCQGNLQHAKILLAPRFSLWNRTNIVQGIFSYLSSPVWLFFLVSSLAAPLVAPPPVYFDGHSPFPVFPHPETTTALALLFGVGALLILPKATLLVRAILRREAWRYGGKIRATISSFLELLITSMLAPIHMMFQTRSVMQIVLGADSGWPTASRDDGTISFWESLSASWWMSVTGVAGLFFAHLFAPELWYWLLPVALPLVLAPVLISFTASVWVGNLCHRLGLFLIPSDVEGDPVIEMMEAAEEGGADDVSAASLQARGVA</sequence>
<evidence type="ECO:0000256" key="10">
    <source>
        <dbReference type="ARBA" id="ARBA00022989"/>
    </source>
</evidence>
<feature type="domain" description="Glycosyltransferase 2-like" evidence="13">
    <location>
        <begin position="192"/>
        <end position="386"/>
    </location>
</feature>
<evidence type="ECO:0000256" key="12">
    <source>
        <dbReference type="SAM" id="Phobius"/>
    </source>
</evidence>